<proteinExistence type="predicted"/>
<evidence type="ECO:0000313" key="1">
    <source>
        <dbReference type="EMBL" id="CAA9509652.1"/>
    </source>
</evidence>
<gene>
    <name evidence="1" type="ORF">AVDCRST_MAG12-3153</name>
</gene>
<accession>A0A6J4SZR4</accession>
<protein>
    <submittedName>
        <fullName evidence="1">Uncharacterized protein</fullName>
    </submittedName>
</protein>
<reference evidence="1" key="1">
    <citation type="submission" date="2020-02" db="EMBL/GenBank/DDBJ databases">
        <authorList>
            <person name="Meier V. D."/>
        </authorList>
    </citation>
    <scope>NUCLEOTIDE SEQUENCE</scope>
    <source>
        <strain evidence="1">AVDCRST_MAG12</strain>
    </source>
</reference>
<name>A0A6J4SZR4_9ACTN</name>
<sequence>MTKGGYVRANGFEMYYKVHGKVCDFLPEKRAEEATTAVGGPLGAWGRP</sequence>
<dbReference type="EMBL" id="CADCVK010000439">
    <property type="protein sequence ID" value="CAA9509652.1"/>
    <property type="molecule type" value="Genomic_DNA"/>
</dbReference>
<organism evidence="1">
    <name type="scientific">uncultured Rubrobacteraceae bacterium</name>
    <dbReference type="NCBI Taxonomy" id="349277"/>
    <lineage>
        <taxon>Bacteria</taxon>
        <taxon>Bacillati</taxon>
        <taxon>Actinomycetota</taxon>
        <taxon>Rubrobacteria</taxon>
        <taxon>Rubrobacterales</taxon>
        <taxon>Rubrobacteraceae</taxon>
        <taxon>environmental samples</taxon>
    </lineage>
</organism>
<dbReference type="AlphaFoldDB" id="A0A6J4SZR4"/>